<dbReference type="AlphaFoldDB" id="A0A8C4QD38"/>
<evidence type="ECO:0000256" key="3">
    <source>
        <dbReference type="ARBA" id="ARBA00022692"/>
    </source>
</evidence>
<reference evidence="9" key="1">
    <citation type="submission" date="2025-08" db="UniProtKB">
        <authorList>
            <consortium name="Ensembl"/>
        </authorList>
    </citation>
    <scope>IDENTIFICATION</scope>
</reference>
<evidence type="ECO:0000313" key="9">
    <source>
        <dbReference type="Ensembl" id="ENSEBUP00000013244.1"/>
    </source>
</evidence>
<sequence>MTEEHSLRRLLSFIVPDPCYERFFVRFDLLHGPCLKILLSKCLGLGIIAGSVMVKVPQIVKIVKARSAVGISFNAIISELVAIAGTIAYSVVNKFPFSAWGEAFFLLMQTLIIGFFTQHYGGKTAKGMIFVVLYLAVLQLLLSPITPLGVITFLQALNMPAVISSKLLQAGTIYRTGHTGELSAITMILVFAGSLARIFTSLQIQRSKVFPTWLPHHMTYDVIIIRTFYMSSRTYGENCLNPTSGCGEKHDSSVWTDRQTDPDTIPSPSVKVTCYKISFSHVLLHFTYSLTLRHAICLTDNT</sequence>
<comment type="similarity">
    <text evidence="7">Belongs to the MPDU1 (TC 2.A.43.3) family.</text>
</comment>
<dbReference type="Pfam" id="PF04193">
    <property type="entry name" value="PQ-loop"/>
    <property type="match status" value="1"/>
</dbReference>
<keyword evidence="4" id="KW-0677">Repeat</keyword>
<evidence type="ECO:0000256" key="6">
    <source>
        <dbReference type="ARBA" id="ARBA00023136"/>
    </source>
</evidence>
<feature type="transmembrane region" description="Helical" evidence="8">
    <location>
        <begin position="97"/>
        <end position="116"/>
    </location>
</feature>
<evidence type="ECO:0000256" key="7">
    <source>
        <dbReference type="ARBA" id="ARBA00038475"/>
    </source>
</evidence>
<keyword evidence="5 8" id="KW-1133">Transmembrane helix</keyword>
<dbReference type="GeneTree" id="ENSGT00940000153916"/>
<evidence type="ECO:0000256" key="2">
    <source>
        <dbReference type="ARBA" id="ARBA00022448"/>
    </source>
</evidence>
<comment type="subcellular location">
    <subcellularLocation>
        <location evidence="1">Membrane</location>
        <topology evidence="1">Multi-pass membrane protein</topology>
    </subcellularLocation>
</comment>
<keyword evidence="10" id="KW-1185">Reference proteome</keyword>
<evidence type="ECO:0000256" key="5">
    <source>
        <dbReference type="ARBA" id="ARBA00022989"/>
    </source>
</evidence>
<dbReference type="PANTHER" id="PTHR12226">
    <property type="entry name" value="MANNOSE-P-DOLICHOL UTILIZATION DEFECT 1 LEC35 -RELATED"/>
    <property type="match status" value="1"/>
</dbReference>
<name>A0A8C4QD38_EPTBU</name>
<evidence type="ECO:0000256" key="8">
    <source>
        <dbReference type="SAM" id="Phobius"/>
    </source>
</evidence>
<dbReference type="Ensembl" id="ENSEBUT00000013820.1">
    <property type="protein sequence ID" value="ENSEBUP00000013244.1"/>
    <property type="gene ID" value="ENSEBUG00000008356.1"/>
</dbReference>
<feature type="transmembrane region" description="Helical" evidence="8">
    <location>
        <begin position="128"/>
        <end position="154"/>
    </location>
</feature>
<evidence type="ECO:0000256" key="4">
    <source>
        <dbReference type="ARBA" id="ARBA00022737"/>
    </source>
</evidence>
<proteinExistence type="inferred from homology"/>
<protein>
    <submittedName>
        <fullName evidence="9">Mannose-P-dolichol utilization defect 1b</fullName>
    </submittedName>
</protein>
<feature type="transmembrane region" description="Helical" evidence="8">
    <location>
        <begin position="68"/>
        <end position="91"/>
    </location>
</feature>
<evidence type="ECO:0000256" key="1">
    <source>
        <dbReference type="ARBA" id="ARBA00004141"/>
    </source>
</evidence>
<keyword evidence="3 8" id="KW-0812">Transmembrane</keyword>
<dbReference type="SMART" id="SM00679">
    <property type="entry name" value="CTNS"/>
    <property type="match status" value="2"/>
</dbReference>
<dbReference type="InterPro" id="IPR006603">
    <property type="entry name" value="PQ-loop_rpt"/>
</dbReference>
<organism evidence="9 10">
    <name type="scientific">Eptatretus burgeri</name>
    <name type="common">Inshore hagfish</name>
    <dbReference type="NCBI Taxonomy" id="7764"/>
    <lineage>
        <taxon>Eukaryota</taxon>
        <taxon>Metazoa</taxon>
        <taxon>Chordata</taxon>
        <taxon>Craniata</taxon>
        <taxon>Vertebrata</taxon>
        <taxon>Cyclostomata</taxon>
        <taxon>Myxini</taxon>
        <taxon>Myxiniformes</taxon>
        <taxon>Myxinidae</taxon>
        <taxon>Eptatretinae</taxon>
        <taxon>Eptatretus</taxon>
    </lineage>
</organism>
<dbReference type="PANTHER" id="PTHR12226:SF2">
    <property type="entry name" value="MANNOSE-P-DOLICHOL UTILIZATION DEFECT 1 PROTEIN"/>
    <property type="match status" value="1"/>
</dbReference>
<evidence type="ECO:0000313" key="10">
    <source>
        <dbReference type="Proteomes" id="UP000694388"/>
    </source>
</evidence>
<accession>A0A8C4QD38</accession>
<reference evidence="9" key="2">
    <citation type="submission" date="2025-09" db="UniProtKB">
        <authorList>
            <consortium name="Ensembl"/>
        </authorList>
    </citation>
    <scope>IDENTIFICATION</scope>
</reference>
<dbReference type="Gene3D" id="1.20.1280.290">
    <property type="match status" value="1"/>
</dbReference>
<dbReference type="InterPro" id="IPR016817">
    <property type="entry name" value="MannP-dilichol_defect-1"/>
</dbReference>
<dbReference type="FunFam" id="1.20.1280.290:FF:000006">
    <property type="entry name" value="mannose-P-dolichol utilization defect 1 protein"/>
    <property type="match status" value="1"/>
</dbReference>
<keyword evidence="2" id="KW-0813">Transport</keyword>
<dbReference type="Proteomes" id="UP000694388">
    <property type="component" value="Unplaced"/>
</dbReference>
<feature type="transmembrane region" description="Helical" evidence="8">
    <location>
        <begin position="182"/>
        <end position="200"/>
    </location>
</feature>
<keyword evidence="6 8" id="KW-0472">Membrane</keyword>
<dbReference type="GO" id="GO:0016020">
    <property type="term" value="C:membrane"/>
    <property type="evidence" value="ECO:0007669"/>
    <property type="project" value="UniProtKB-SubCell"/>
</dbReference>
<dbReference type="GO" id="GO:0009312">
    <property type="term" value="P:oligosaccharide biosynthetic process"/>
    <property type="evidence" value="ECO:0007669"/>
    <property type="project" value="TreeGrafter"/>
</dbReference>